<dbReference type="RefSeq" id="WP_171285551.1">
    <property type="nucleotide sequence ID" value="NZ_BAABYW010000001.1"/>
</dbReference>
<evidence type="ECO:0000313" key="1">
    <source>
        <dbReference type="EMBL" id="GAA6410619.1"/>
    </source>
</evidence>
<evidence type="ECO:0000313" key="2">
    <source>
        <dbReference type="Proteomes" id="UP001600943"/>
    </source>
</evidence>
<dbReference type="Proteomes" id="UP001600943">
    <property type="component" value="Unassembled WGS sequence"/>
</dbReference>
<comment type="caution">
    <text evidence="1">The sequence shown here is derived from an EMBL/GenBank/DDBJ whole genome shotgun (WGS) entry which is preliminary data.</text>
</comment>
<proteinExistence type="predicted"/>
<gene>
    <name evidence="1" type="ORF">K040078D81_47360</name>
</gene>
<dbReference type="EMBL" id="BAABYW010000001">
    <property type="protein sequence ID" value="GAA6410619.1"/>
    <property type="molecule type" value="Genomic_DNA"/>
</dbReference>
<protein>
    <submittedName>
        <fullName evidence="1">Uncharacterized protein</fullName>
    </submittedName>
</protein>
<sequence length="116" mass="13689">MKSEKNEMQEVILPMMEHICDNLCVHTKRTDIAEEELKDICADCEMGQYVADILNTYDRLNGRTDETKSRIVWCEDCEYCFYQKLTNTYWCRLCSGIDGDLEPWDGCTRGKRRKEV</sequence>
<name>A0ABQ0BGR7_9FIRM</name>
<organism evidence="1 2">
    <name type="scientific">Blautia hominis</name>
    <dbReference type="NCBI Taxonomy" id="2025493"/>
    <lineage>
        <taxon>Bacteria</taxon>
        <taxon>Bacillati</taxon>
        <taxon>Bacillota</taxon>
        <taxon>Clostridia</taxon>
        <taxon>Lachnospirales</taxon>
        <taxon>Lachnospiraceae</taxon>
        <taxon>Blautia</taxon>
    </lineage>
</organism>
<keyword evidence="2" id="KW-1185">Reference proteome</keyword>
<reference evidence="1 2" key="1">
    <citation type="submission" date="2024-04" db="EMBL/GenBank/DDBJ databases">
        <title>Defined microbial consortia suppress multidrug-resistant proinflammatory Enterobacteriaceae via ecological control.</title>
        <authorList>
            <person name="Furuichi M."/>
            <person name="Kawaguchi T."/>
            <person name="Pust M."/>
            <person name="Yasuma K."/>
            <person name="Plichta D."/>
            <person name="Hasegawa N."/>
            <person name="Ohya T."/>
            <person name="Bhattarai S."/>
            <person name="Sasajima S."/>
            <person name="Aoto Y."/>
            <person name="Tuganbaev T."/>
            <person name="Yaginuma M."/>
            <person name="Ueda M."/>
            <person name="Okahashi N."/>
            <person name="Amafuji K."/>
            <person name="Kiridooshi Y."/>
            <person name="Sugita K."/>
            <person name="Strazar M."/>
            <person name="Skelly A."/>
            <person name="Suda W."/>
            <person name="Hattori M."/>
            <person name="Nakamoto N."/>
            <person name="Caballero S."/>
            <person name="Norman J."/>
            <person name="Olle B."/>
            <person name="Tanoue T."/>
            <person name="Arita M."/>
            <person name="Bucci V."/>
            <person name="Atarashi K."/>
            <person name="Xavier R."/>
            <person name="Honda K."/>
        </authorList>
    </citation>
    <scope>NUCLEOTIDE SEQUENCE [LARGE SCALE GENOMIC DNA]</scope>
    <source>
        <strain evidence="2">k04-0078-D8-1</strain>
    </source>
</reference>
<accession>A0ABQ0BGR7</accession>